<sequence>MPSGWARDAAAAAVSMNPCTLSLSLRLCWWCAACSLAEKLKMPWWNPWDIELILLEL</sequence>
<keyword evidence="2" id="KW-0238">DNA-binding</keyword>
<protein>
    <submittedName>
        <fullName evidence="2">BEL1-like homeodomain protein 4</fullName>
    </submittedName>
</protein>
<evidence type="ECO:0000313" key="2">
    <source>
        <dbReference type="EMBL" id="KAJ6847926.1"/>
    </source>
</evidence>
<name>A0AAX6I3Q0_IRIPA</name>
<comment type="caution">
    <text evidence="2">The sequence shown here is derived from an EMBL/GenBank/DDBJ whole genome shotgun (WGS) entry which is preliminary data.</text>
</comment>
<organism evidence="2 3">
    <name type="scientific">Iris pallida</name>
    <name type="common">Sweet iris</name>
    <dbReference type="NCBI Taxonomy" id="29817"/>
    <lineage>
        <taxon>Eukaryota</taxon>
        <taxon>Viridiplantae</taxon>
        <taxon>Streptophyta</taxon>
        <taxon>Embryophyta</taxon>
        <taxon>Tracheophyta</taxon>
        <taxon>Spermatophyta</taxon>
        <taxon>Magnoliopsida</taxon>
        <taxon>Liliopsida</taxon>
        <taxon>Asparagales</taxon>
        <taxon>Iridaceae</taxon>
        <taxon>Iridoideae</taxon>
        <taxon>Irideae</taxon>
        <taxon>Iris</taxon>
    </lineage>
</organism>
<proteinExistence type="predicted"/>
<dbReference type="Proteomes" id="UP001140949">
    <property type="component" value="Unassembled WGS sequence"/>
</dbReference>
<feature type="signal peptide" evidence="1">
    <location>
        <begin position="1"/>
        <end position="24"/>
    </location>
</feature>
<feature type="chain" id="PRO_5043780419" evidence="1">
    <location>
        <begin position="25"/>
        <end position="57"/>
    </location>
</feature>
<evidence type="ECO:0000256" key="1">
    <source>
        <dbReference type="SAM" id="SignalP"/>
    </source>
</evidence>
<gene>
    <name evidence="2" type="ORF">M6B38_116690</name>
</gene>
<reference evidence="2" key="1">
    <citation type="journal article" date="2023" name="GigaByte">
        <title>Genome assembly of the bearded iris, Iris pallida Lam.</title>
        <authorList>
            <person name="Bruccoleri R.E."/>
            <person name="Oakeley E.J."/>
            <person name="Faust A.M.E."/>
            <person name="Altorfer M."/>
            <person name="Dessus-Babus S."/>
            <person name="Burckhardt D."/>
            <person name="Oertli M."/>
            <person name="Naumann U."/>
            <person name="Petersen F."/>
            <person name="Wong J."/>
        </authorList>
    </citation>
    <scope>NUCLEOTIDE SEQUENCE</scope>
    <source>
        <strain evidence="2">GSM-AAB239-AS_SAM_17_03QT</strain>
    </source>
</reference>
<dbReference type="AlphaFoldDB" id="A0AAX6I3Q0"/>
<keyword evidence="1" id="KW-0732">Signal</keyword>
<accession>A0AAX6I3Q0</accession>
<reference evidence="2" key="2">
    <citation type="submission" date="2023-04" db="EMBL/GenBank/DDBJ databases">
        <authorList>
            <person name="Bruccoleri R.E."/>
            <person name="Oakeley E.J."/>
            <person name="Faust A.-M."/>
            <person name="Dessus-Babus S."/>
            <person name="Altorfer M."/>
            <person name="Burckhardt D."/>
            <person name="Oertli M."/>
            <person name="Naumann U."/>
            <person name="Petersen F."/>
            <person name="Wong J."/>
        </authorList>
    </citation>
    <scope>NUCLEOTIDE SEQUENCE</scope>
    <source>
        <strain evidence="2">GSM-AAB239-AS_SAM_17_03QT</strain>
        <tissue evidence="2">Leaf</tissue>
    </source>
</reference>
<dbReference type="GO" id="GO:0003677">
    <property type="term" value="F:DNA binding"/>
    <property type="evidence" value="ECO:0007669"/>
    <property type="project" value="UniProtKB-KW"/>
</dbReference>
<keyword evidence="3" id="KW-1185">Reference proteome</keyword>
<keyword evidence="2" id="KW-0371">Homeobox</keyword>
<dbReference type="EMBL" id="JANAVB010004798">
    <property type="protein sequence ID" value="KAJ6847926.1"/>
    <property type="molecule type" value="Genomic_DNA"/>
</dbReference>
<evidence type="ECO:0000313" key="3">
    <source>
        <dbReference type="Proteomes" id="UP001140949"/>
    </source>
</evidence>